<dbReference type="RefSeq" id="WP_010779332.1">
    <property type="nucleotide sequence ID" value="NZ_ASWH01000002.1"/>
</dbReference>
<dbReference type="Pfam" id="PF09323">
    <property type="entry name" value="DUF1980"/>
    <property type="match status" value="1"/>
</dbReference>
<evidence type="ECO:0000259" key="3">
    <source>
        <dbReference type="Pfam" id="PF21537"/>
    </source>
</evidence>
<keyword evidence="1" id="KW-0812">Transmembrane</keyword>
<evidence type="ECO:0000313" key="7">
    <source>
        <dbReference type="Proteomes" id="UP000014160"/>
    </source>
</evidence>
<dbReference type="Pfam" id="PF21537">
    <property type="entry name" value="DUF1980_C"/>
    <property type="match status" value="1"/>
</dbReference>
<comment type="caution">
    <text evidence="4">The sequence shown here is derived from an EMBL/GenBank/DDBJ whole genome shotgun (WGS) entry which is preliminary data.</text>
</comment>
<name>R2XTQ4_9ENTE</name>
<dbReference type="AlphaFoldDB" id="R2XTQ4"/>
<evidence type="ECO:0000313" key="5">
    <source>
        <dbReference type="EMBL" id="EOW79338.1"/>
    </source>
</evidence>
<dbReference type="InterPro" id="IPR048447">
    <property type="entry name" value="DUF1980_C"/>
</dbReference>
<feature type="domain" description="DUF1980" evidence="2">
    <location>
        <begin position="2"/>
        <end position="114"/>
    </location>
</feature>
<evidence type="ECO:0000313" key="4">
    <source>
        <dbReference type="EMBL" id="EOI57908.1"/>
    </source>
</evidence>
<evidence type="ECO:0000256" key="1">
    <source>
        <dbReference type="SAM" id="Phobius"/>
    </source>
</evidence>
<protein>
    <submittedName>
        <fullName evidence="4">Membrane protein</fullName>
    </submittedName>
</protein>
<keyword evidence="7" id="KW-1185">Reference proteome</keyword>
<reference evidence="4 6" key="1">
    <citation type="submission" date="2013-02" db="EMBL/GenBank/DDBJ databases">
        <title>The Genome Sequence of Enterococcus gilvus ATCC BAA-350.</title>
        <authorList>
            <consortium name="The Broad Institute Genome Sequencing Platform"/>
            <consortium name="The Broad Institute Genome Sequencing Center for Infectious Disease"/>
            <person name="Earl A.M."/>
            <person name="Gilmore M.S."/>
            <person name="Lebreton F."/>
            <person name="Walker B."/>
            <person name="Young S.K."/>
            <person name="Zeng Q."/>
            <person name="Gargeya S."/>
            <person name="Fitzgerald M."/>
            <person name="Haas B."/>
            <person name="Abouelleil A."/>
            <person name="Alvarado L."/>
            <person name="Arachchi H.M."/>
            <person name="Berlin A.M."/>
            <person name="Chapman S.B."/>
            <person name="Dewar J."/>
            <person name="Goldberg J."/>
            <person name="Griggs A."/>
            <person name="Gujja S."/>
            <person name="Hansen M."/>
            <person name="Howarth C."/>
            <person name="Imamovic A."/>
            <person name="Larimer J."/>
            <person name="McCowan C."/>
            <person name="Murphy C."/>
            <person name="Neiman D."/>
            <person name="Pearson M."/>
            <person name="Priest M."/>
            <person name="Roberts A."/>
            <person name="Saif S."/>
            <person name="Shea T."/>
            <person name="Sisk P."/>
            <person name="Sykes S."/>
            <person name="Wortman J."/>
            <person name="Nusbaum C."/>
            <person name="Birren B."/>
        </authorList>
    </citation>
    <scope>NUCLEOTIDE SEQUENCE [LARGE SCALE GENOMIC DNA]</scope>
    <source>
        <strain evidence="4 6">ATCC BAA-350</strain>
    </source>
</reference>
<dbReference type="eggNOG" id="COG3689">
    <property type="taxonomic scope" value="Bacteria"/>
</dbReference>
<dbReference type="Proteomes" id="UP000014160">
    <property type="component" value="Unassembled WGS sequence"/>
</dbReference>
<proteinExistence type="predicted"/>
<evidence type="ECO:0000313" key="6">
    <source>
        <dbReference type="Proteomes" id="UP000013750"/>
    </source>
</evidence>
<dbReference type="PATRIC" id="fig|1158614.3.peg.912"/>
<dbReference type="EMBL" id="ASWH01000002">
    <property type="protein sequence ID" value="EOW79338.1"/>
    <property type="molecule type" value="Genomic_DNA"/>
</dbReference>
<dbReference type="InterPro" id="IPR052955">
    <property type="entry name" value="UPF0703_membrane_permease"/>
</dbReference>
<gene>
    <name evidence="5" type="ORF">I592_03478</name>
    <name evidence="4" type="ORF">UKC_00883</name>
</gene>
<dbReference type="PANTHER" id="PTHR40047:SF1">
    <property type="entry name" value="UPF0703 PROTEIN YCGQ"/>
    <property type="match status" value="1"/>
</dbReference>
<keyword evidence="1" id="KW-1133">Transmembrane helix</keyword>
<keyword evidence="1" id="KW-0472">Membrane</keyword>
<feature type="transmembrane region" description="Helical" evidence="1">
    <location>
        <begin position="83"/>
        <end position="102"/>
    </location>
</feature>
<dbReference type="OrthoDB" id="9770408at2"/>
<feature type="domain" description="DUF1980" evidence="3">
    <location>
        <begin position="140"/>
        <end position="280"/>
    </location>
</feature>
<dbReference type="PANTHER" id="PTHR40047">
    <property type="entry name" value="UPF0703 PROTEIN YCGQ"/>
    <property type="match status" value="1"/>
</dbReference>
<dbReference type="EMBL" id="AJDQ01000004">
    <property type="protein sequence ID" value="EOI57908.1"/>
    <property type="molecule type" value="Genomic_DNA"/>
</dbReference>
<sequence length="282" mass="32403">MIRFLILSGYFELMMYLQVSGRLDQYINVHYRYLIFLTMFLSLVLALVQLKIWAGSEKKGAHDPAHHDHAGHDHGLSKPYQRAIAYLLLALPLVVGTLFPTISLDTTIVEAKGFSFPISKESVGDPEMTTQYLKPDTSIYYNKSDYNDQMTKLMKKYETDQKLEVTDDNYLEVMELIYNYPNSFVGKTISFNGFVYETKKDTQTYDFLFRFGIIHCVADSGVFGLMTKLPPNISVKNNEWLHVEGTITLDFFEPFQRQIPSVAVTKATTISAPKNQYVYRAF</sequence>
<evidence type="ECO:0000259" key="2">
    <source>
        <dbReference type="Pfam" id="PF09323"/>
    </source>
</evidence>
<feature type="transmembrane region" description="Helical" evidence="1">
    <location>
        <begin position="31"/>
        <end position="50"/>
    </location>
</feature>
<accession>R2XTQ4</accession>
<reference evidence="5 7" key="2">
    <citation type="submission" date="2013-03" db="EMBL/GenBank/DDBJ databases">
        <title>The Genome Sequence of Enterococcus gilvus ATCC BAA-350 (PacBio/Illumina hybrid assembly).</title>
        <authorList>
            <consortium name="The Broad Institute Genomics Platform"/>
            <consortium name="The Broad Institute Genome Sequencing Center for Infectious Disease"/>
            <person name="Earl A."/>
            <person name="Russ C."/>
            <person name="Gilmore M."/>
            <person name="Surin D."/>
            <person name="Walker B."/>
            <person name="Young S."/>
            <person name="Zeng Q."/>
            <person name="Gargeya S."/>
            <person name="Fitzgerald M."/>
            <person name="Haas B."/>
            <person name="Abouelleil A."/>
            <person name="Allen A.W."/>
            <person name="Alvarado L."/>
            <person name="Arachchi H.M."/>
            <person name="Berlin A.M."/>
            <person name="Chapman S.B."/>
            <person name="Gainer-Dewar J."/>
            <person name="Goldberg J."/>
            <person name="Griggs A."/>
            <person name="Gujja S."/>
            <person name="Hansen M."/>
            <person name="Howarth C."/>
            <person name="Imamovic A."/>
            <person name="Ireland A."/>
            <person name="Larimer J."/>
            <person name="McCowan C."/>
            <person name="Murphy C."/>
            <person name="Pearson M."/>
            <person name="Poon T.W."/>
            <person name="Priest M."/>
            <person name="Roberts A."/>
            <person name="Saif S."/>
            <person name="Shea T."/>
            <person name="Sisk P."/>
            <person name="Sykes S."/>
            <person name="Wortman J."/>
            <person name="Nusbaum C."/>
            <person name="Birren B."/>
        </authorList>
    </citation>
    <scope>NUCLEOTIDE SEQUENCE [LARGE SCALE GENOMIC DNA]</scope>
    <source>
        <strain evidence="5 7">ATCC BAA-350</strain>
    </source>
</reference>
<dbReference type="InterPro" id="IPR048493">
    <property type="entry name" value="DUF1980_N"/>
</dbReference>
<dbReference type="HOGENOM" id="CLU_070027_1_0_9"/>
<dbReference type="NCBIfam" id="TIGR03943">
    <property type="entry name" value="TIGR03943 family putative permease subunit"/>
    <property type="match status" value="1"/>
</dbReference>
<dbReference type="Proteomes" id="UP000013750">
    <property type="component" value="Unassembled WGS sequence"/>
</dbReference>
<organism evidence="4 6">
    <name type="scientific">Enterococcus gilvus ATCC BAA-350</name>
    <dbReference type="NCBI Taxonomy" id="1158614"/>
    <lineage>
        <taxon>Bacteria</taxon>
        <taxon>Bacillati</taxon>
        <taxon>Bacillota</taxon>
        <taxon>Bacilli</taxon>
        <taxon>Lactobacillales</taxon>
        <taxon>Enterococcaceae</taxon>
        <taxon>Enterococcus</taxon>
    </lineage>
</organism>
<dbReference type="InterPro" id="IPR015402">
    <property type="entry name" value="DUF1980"/>
</dbReference>